<reference evidence="5 6" key="1">
    <citation type="submission" date="2021-03" db="EMBL/GenBank/DDBJ databases">
        <title>Thiomicrorhabdus sp.nov.,novel sulfur-oxidizing bacteria isolated from coastal sediment.</title>
        <authorList>
            <person name="Liu X."/>
        </authorList>
    </citation>
    <scope>NUCLEOTIDE SEQUENCE [LARGE SCALE GENOMIC DNA]</scope>
    <source>
        <strain evidence="5 6">6S2-11</strain>
    </source>
</reference>
<keyword evidence="3" id="KW-0812">Transmembrane</keyword>
<dbReference type="RefSeq" id="WP_208146947.1">
    <property type="nucleotide sequence ID" value="NZ_JAGETV010000002.1"/>
</dbReference>
<dbReference type="SUPFAM" id="SSF51395">
    <property type="entry name" value="FMN-linked oxidoreductases"/>
    <property type="match status" value="1"/>
</dbReference>
<comment type="caution">
    <text evidence="5">The sequence shown here is derived from an EMBL/GenBank/DDBJ whole genome shotgun (WGS) entry which is preliminary data.</text>
</comment>
<comment type="similarity">
    <text evidence="1 2">Belongs to the glutamate synthase family.</text>
</comment>
<dbReference type="Proteomes" id="UP000664835">
    <property type="component" value="Unassembled WGS sequence"/>
</dbReference>
<proteinExistence type="inferred from homology"/>
<dbReference type="PANTHER" id="PTHR43819:SF1">
    <property type="entry name" value="ARCHAEAL-TYPE GLUTAMATE SYNTHASE [NADPH]"/>
    <property type="match status" value="1"/>
</dbReference>
<dbReference type="EMBL" id="JAGETV010000002">
    <property type="protein sequence ID" value="MBO1926276.1"/>
    <property type="molecule type" value="Genomic_DNA"/>
</dbReference>
<evidence type="ECO:0000256" key="2">
    <source>
        <dbReference type="PIRNR" id="PIRNR006429"/>
    </source>
</evidence>
<feature type="transmembrane region" description="Helical" evidence="3">
    <location>
        <begin position="12"/>
        <end position="35"/>
    </location>
</feature>
<dbReference type="InterPro" id="IPR002932">
    <property type="entry name" value="Glu_synthdom"/>
</dbReference>
<organism evidence="5 6">
    <name type="scientific">Thiomicrorhabdus marina</name>
    <dbReference type="NCBI Taxonomy" id="2818442"/>
    <lineage>
        <taxon>Bacteria</taxon>
        <taxon>Pseudomonadati</taxon>
        <taxon>Pseudomonadota</taxon>
        <taxon>Gammaproteobacteria</taxon>
        <taxon>Thiotrichales</taxon>
        <taxon>Piscirickettsiaceae</taxon>
        <taxon>Thiomicrorhabdus</taxon>
    </lineage>
</organism>
<dbReference type="InterPro" id="IPR013785">
    <property type="entry name" value="Aldolase_TIM"/>
</dbReference>
<dbReference type="CDD" id="cd02808">
    <property type="entry name" value="GltS_FMN"/>
    <property type="match status" value="1"/>
</dbReference>
<keyword evidence="6" id="KW-1185">Reference proteome</keyword>
<protein>
    <submittedName>
        <fullName evidence="5">FMN-binding glutamate synthase family protein</fullName>
    </submittedName>
</protein>
<dbReference type="Pfam" id="PF01645">
    <property type="entry name" value="Glu_synthase"/>
    <property type="match status" value="1"/>
</dbReference>
<sequence length="519" mass="57328">MQIVMDGTQLVLHWMSLLFVFTVGTIVFLLVLFYLQDRFQTDHAIRRNYPVIGRFRYLFEYFGKFFRQYLFAADQEERPFNRAQRSWVYRAAKGLSTVQSFGSTRDNSHPGKILFVNCAFPMLEKDAVTSPPMVIGEDCKHPYRAQSMFNISGMSYGALSKPAVRALGQGAKLAGCWLNTGEGGVSPYHLESGCDIVAQIGTAKYGFRDKNGNLSNEKLREIAAHEQVKMFELKLSQGAKPGKGGILPAAKVTAEISEIRGIHQGEISISPNRHSDIGNNQELLEMIQHLREVTGKPVGFKFVMGSHDWITSFCQDLLDFGEQGTPDFITLDGAEGGTGSAPVALMDDVGLSINEALPMLVDTLDQYRLRPRIKVIASGKLINPTTVAWAIAMGADFINSARGFMFSLGCIQAMQCHQDTCPTGVTTHNPKLQRGLIPAKKAHRVANYHKALIAEVESIAHSCGVAEPRQLSRAHVRKVMSRGTSKSFAELYPSVMPQEDADFKGIAIMSAAQNVRKMD</sequence>
<evidence type="ECO:0000313" key="6">
    <source>
        <dbReference type="Proteomes" id="UP000664835"/>
    </source>
</evidence>
<accession>A0ABS3Q1S4</accession>
<keyword evidence="3" id="KW-1133">Transmembrane helix</keyword>
<evidence type="ECO:0000256" key="1">
    <source>
        <dbReference type="ARBA" id="ARBA00009716"/>
    </source>
</evidence>
<keyword evidence="3" id="KW-0472">Membrane</keyword>
<evidence type="ECO:0000256" key="3">
    <source>
        <dbReference type="SAM" id="Phobius"/>
    </source>
</evidence>
<evidence type="ECO:0000259" key="4">
    <source>
        <dbReference type="Pfam" id="PF01645"/>
    </source>
</evidence>
<evidence type="ECO:0000313" key="5">
    <source>
        <dbReference type="EMBL" id="MBO1926276.1"/>
    </source>
</evidence>
<feature type="domain" description="Glutamate synthase" evidence="4">
    <location>
        <begin position="123"/>
        <end position="465"/>
    </location>
</feature>
<dbReference type="InterPro" id="IPR024188">
    <property type="entry name" value="GltB"/>
</dbReference>
<dbReference type="InterPro" id="IPR027283">
    <property type="entry name" value="YerD"/>
</dbReference>
<dbReference type="PIRSF" id="PIRSF006429">
    <property type="entry name" value="GOGAT_lg_2"/>
    <property type="match status" value="1"/>
</dbReference>
<gene>
    <name evidence="5" type="ORF">J3998_01695</name>
</gene>
<dbReference type="PIRSF" id="PIRSF500060">
    <property type="entry name" value="UCP500060"/>
    <property type="match status" value="1"/>
</dbReference>
<dbReference type="PANTHER" id="PTHR43819">
    <property type="entry name" value="ARCHAEAL-TYPE GLUTAMATE SYNTHASE [NADPH]"/>
    <property type="match status" value="1"/>
</dbReference>
<dbReference type="Gene3D" id="3.20.20.70">
    <property type="entry name" value="Aldolase class I"/>
    <property type="match status" value="1"/>
</dbReference>
<name>A0ABS3Q1S4_9GAMM</name>